<evidence type="ECO:0000313" key="1">
    <source>
        <dbReference type="EMBL" id="QPS84920.1"/>
    </source>
</evidence>
<dbReference type="KEGG" id="dla:I6G47_32760"/>
<keyword evidence="1" id="KW-0614">Plasmid</keyword>
<reference evidence="1 2" key="1">
    <citation type="submission" date="2020-12" db="EMBL/GenBank/DDBJ databases">
        <title>FDA dAtabase for Regulatory Grade micrObial Sequences (FDA-ARGOS): Supporting development and validation of Infectious Disease Dx tests.</title>
        <authorList>
            <person name="Sproer C."/>
            <person name="Gronow S."/>
            <person name="Severitt S."/>
            <person name="Schroder I."/>
            <person name="Tallon L."/>
            <person name="Sadzewicz L."/>
            <person name="Zhao X."/>
            <person name="Boylan J."/>
            <person name="Ott S."/>
            <person name="Bowen H."/>
            <person name="Vavikolanu K."/>
            <person name="Mehta A."/>
            <person name="Aluvathingal J."/>
            <person name="Nadendla S."/>
            <person name="Lowell S."/>
            <person name="Myers T."/>
            <person name="Yan Y."/>
            <person name="Sichtig H."/>
        </authorList>
    </citation>
    <scope>NUCLEOTIDE SEQUENCE [LARGE SCALE GENOMIC DNA]</scope>
    <source>
        <strain evidence="1 2">FDAARGOS_890</strain>
        <plasmid evidence="1 2">unnamed</plasmid>
    </source>
</reference>
<gene>
    <name evidence="1" type="ORF">I6G47_32760</name>
</gene>
<dbReference type="RefSeq" id="WP_074921780.1">
    <property type="nucleotide sequence ID" value="NZ_CP065749.1"/>
</dbReference>
<dbReference type="AlphaFoldDB" id="A0A7T2YZK1"/>
<geneLocation type="plasmid" evidence="1 2">
    <name>unnamed</name>
</geneLocation>
<dbReference type="EMBL" id="CP065749">
    <property type="protein sequence ID" value="QPS84920.1"/>
    <property type="molecule type" value="Genomic_DNA"/>
</dbReference>
<accession>A0A7T2YZK1</accession>
<keyword evidence="2" id="KW-1185">Reference proteome</keyword>
<name>A0A7T2YZK1_9BURK</name>
<evidence type="ECO:0000313" key="2">
    <source>
        <dbReference type="Proteomes" id="UP000595064"/>
    </source>
</evidence>
<dbReference type="GeneID" id="94688980"/>
<sequence length="77" mass="7918">MTIQVKRVSGTRLKVVSGQHRLSTQLAINGKADVQDIETGEKLAAHRVDGEIVVLTSPAAAAAQSAAAAVISKAAKL</sequence>
<organism evidence="1 2">
    <name type="scientific">Delftia lacustris</name>
    <dbReference type="NCBI Taxonomy" id="558537"/>
    <lineage>
        <taxon>Bacteria</taxon>
        <taxon>Pseudomonadati</taxon>
        <taxon>Pseudomonadota</taxon>
        <taxon>Betaproteobacteria</taxon>
        <taxon>Burkholderiales</taxon>
        <taxon>Comamonadaceae</taxon>
        <taxon>Delftia</taxon>
    </lineage>
</organism>
<proteinExistence type="predicted"/>
<dbReference type="Proteomes" id="UP000595064">
    <property type="component" value="Plasmid unnamed"/>
</dbReference>
<protein>
    <submittedName>
        <fullName evidence="1">Uncharacterized protein</fullName>
    </submittedName>
</protein>